<dbReference type="OrthoDB" id="3711263at2"/>
<dbReference type="RefSeq" id="WP_091822625.1">
    <property type="nucleotide sequence ID" value="NZ_FNRJ01000001.1"/>
</dbReference>
<keyword evidence="4" id="KW-0813">Transport</keyword>
<keyword evidence="7" id="KW-0676">Redox-active center</keyword>
<keyword evidence="10" id="KW-1185">Reference proteome</keyword>
<dbReference type="PANTHER" id="PTHR36570:SF2">
    <property type="entry name" value="DISULFIDE BOND FORMATION PROTEIN B"/>
    <property type="match status" value="1"/>
</dbReference>
<dbReference type="InterPro" id="IPR023380">
    <property type="entry name" value="DsbB-like_sf"/>
</dbReference>
<dbReference type="GO" id="GO:0006457">
    <property type="term" value="P:protein folding"/>
    <property type="evidence" value="ECO:0007669"/>
    <property type="project" value="InterPro"/>
</dbReference>
<keyword evidence="5 8" id="KW-1133">Transmembrane helix</keyword>
<accession>A0A1H3YN12</accession>
<keyword evidence="6 8" id="KW-0472">Membrane</keyword>
<dbReference type="EMBL" id="FNRJ01000001">
    <property type="protein sequence ID" value="SEA12930.1"/>
    <property type="molecule type" value="Genomic_DNA"/>
</dbReference>
<sequence length="173" mass="19362">MSTPAVESFLNHVFRPGIYWSILLVGSLSAEGVALYFQYGLDYGPCVLCIHIRLWVAALVLVAITGLLAQRCTHLQKVCHLLTAAIALGFTERSWRLLAIERNWIEGSCSFDSGLPDWFAPDHWWPWMFEIWESCGYTPEMLGGLTMAEMLAGAGLVFVPLAFIGLIRSLLQR</sequence>
<gene>
    <name evidence="9" type="ORF">SAMN02745729_101537</name>
</gene>
<name>A0A1H3YN12_9GAMM</name>
<dbReference type="SUPFAM" id="SSF158442">
    <property type="entry name" value="DsbB-like"/>
    <property type="match status" value="1"/>
</dbReference>
<dbReference type="AlphaFoldDB" id="A0A1H3YN12"/>
<dbReference type="Gene3D" id="1.20.1550.10">
    <property type="entry name" value="DsbB-like"/>
    <property type="match status" value="1"/>
</dbReference>
<keyword evidence="2" id="KW-1003">Cell membrane</keyword>
<evidence type="ECO:0000256" key="1">
    <source>
        <dbReference type="ARBA" id="ARBA00004651"/>
    </source>
</evidence>
<dbReference type="STRING" id="1122198.SAMN02745729_101537"/>
<evidence type="ECO:0000256" key="4">
    <source>
        <dbReference type="ARBA" id="ARBA00022982"/>
    </source>
</evidence>
<evidence type="ECO:0000313" key="10">
    <source>
        <dbReference type="Proteomes" id="UP000242469"/>
    </source>
</evidence>
<reference evidence="10" key="1">
    <citation type="submission" date="2016-10" db="EMBL/GenBank/DDBJ databases">
        <authorList>
            <person name="Varghese N."/>
            <person name="Submissions S."/>
        </authorList>
    </citation>
    <scope>NUCLEOTIDE SEQUENCE [LARGE SCALE GENOMIC DNA]</scope>
    <source>
        <strain evidence="10">DSM 11526</strain>
    </source>
</reference>
<dbReference type="GO" id="GO:0005886">
    <property type="term" value="C:plasma membrane"/>
    <property type="evidence" value="ECO:0007669"/>
    <property type="project" value="UniProtKB-SubCell"/>
</dbReference>
<evidence type="ECO:0000256" key="8">
    <source>
        <dbReference type="SAM" id="Phobius"/>
    </source>
</evidence>
<keyword evidence="3 8" id="KW-0812">Transmembrane</keyword>
<organism evidence="9 10">
    <name type="scientific">Marinobacterium iners DSM 11526</name>
    <dbReference type="NCBI Taxonomy" id="1122198"/>
    <lineage>
        <taxon>Bacteria</taxon>
        <taxon>Pseudomonadati</taxon>
        <taxon>Pseudomonadota</taxon>
        <taxon>Gammaproteobacteria</taxon>
        <taxon>Oceanospirillales</taxon>
        <taxon>Oceanospirillaceae</taxon>
        <taxon>Marinobacterium</taxon>
    </lineage>
</organism>
<feature type="transmembrane region" description="Helical" evidence="8">
    <location>
        <begin position="18"/>
        <end position="39"/>
    </location>
</feature>
<dbReference type="Proteomes" id="UP000242469">
    <property type="component" value="Unassembled WGS sequence"/>
</dbReference>
<evidence type="ECO:0000256" key="3">
    <source>
        <dbReference type="ARBA" id="ARBA00022692"/>
    </source>
</evidence>
<evidence type="ECO:0000313" key="9">
    <source>
        <dbReference type="EMBL" id="SEA12930.1"/>
    </source>
</evidence>
<evidence type="ECO:0000256" key="2">
    <source>
        <dbReference type="ARBA" id="ARBA00022475"/>
    </source>
</evidence>
<protein>
    <submittedName>
        <fullName evidence="9">Thiol:disulfide interchange protein DsbB</fullName>
    </submittedName>
</protein>
<dbReference type="GO" id="GO:0015035">
    <property type="term" value="F:protein-disulfide reductase activity"/>
    <property type="evidence" value="ECO:0007669"/>
    <property type="project" value="InterPro"/>
</dbReference>
<dbReference type="Pfam" id="PF02600">
    <property type="entry name" value="DsbB"/>
    <property type="match status" value="1"/>
</dbReference>
<feature type="transmembrane region" description="Helical" evidence="8">
    <location>
        <begin position="150"/>
        <end position="171"/>
    </location>
</feature>
<evidence type="ECO:0000256" key="6">
    <source>
        <dbReference type="ARBA" id="ARBA00023136"/>
    </source>
</evidence>
<dbReference type="InterPro" id="IPR003752">
    <property type="entry name" value="DiS_bond_form_DsbB/BdbC"/>
</dbReference>
<feature type="transmembrane region" description="Helical" evidence="8">
    <location>
        <begin position="46"/>
        <end position="68"/>
    </location>
</feature>
<dbReference type="PANTHER" id="PTHR36570">
    <property type="entry name" value="DISULFIDE BOND FORMATION PROTEIN B"/>
    <property type="match status" value="1"/>
</dbReference>
<evidence type="ECO:0000256" key="5">
    <source>
        <dbReference type="ARBA" id="ARBA00022989"/>
    </source>
</evidence>
<comment type="subcellular location">
    <subcellularLocation>
        <location evidence="1">Cell membrane</location>
        <topology evidence="1">Multi-pass membrane protein</topology>
    </subcellularLocation>
</comment>
<dbReference type="InterPro" id="IPR050183">
    <property type="entry name" value="DsbB"/>
</dbReference>
<keyword evidence="4" id="KW-0249">Electron transport</keyword>
<proteinExistence type="predicted"/>
<evidence type="ECO:0000256" key="7">
    <source>
        <dbReference type="ARBA" id="ARBA00023284"/>
    </source>
</evidence>